<evidence type="ECO:0000313" key="2">
    <source>
        <dbReference type="Proteomes" id="UP000326779"/>
    </source>
</evidence>
<dbReference type="Proteomes" id="UP000326779">
    <property type="component" value="Chromosome"/>
</dbReference>
<accession>A0A510TYC2</accession>
<protein>
    <submittedName>
        <fullName evidence="1">Uncharacterized protein</fullName>
    </submittedName>
</protein>
<organism evidence="1 2">
    <name type="scientific">Schleiferilactobacillus harbinensis</name>
    <dbReference type="NCBI Taxonomy" id="304207"/>
    <lineage>
        <taxon>Bacteria</taxon>
        <taxon>Bacillati</taxon>
        <taxon>Bacillota</taxon>
        <taxon>Bacilli</taxon>
        <taxon>Lactobacillales</taxon>
        <taxon>Lactobacillaceae</taxon>
        <taxon>Schleiferilactobacillus</taxon>
    </lineage>
</organism>
<dbReference type="AlphaFoldDB" id="A0A510TYC2"/>
<dbReference type="RefSeq" id="WP_027828134.1">
    <property type="nucleotide sequence ID" value="NZ_BJTX01000080.1"/>
</dbReference>
<sequence>MGKIVKGLFGVLVAAIVLPLVGIVLAAVFLTVLGGAGLVLLFALAVVVLVLICLPLIILAVVWALSRRTYDDVTVTIHDDQGRARYRIHLPVVIKDWLHRIWQQYRANKRAGRGDALNTAVETVLMNELKPQVAAAVAAQYSAADGERVTQVTDMRQFDLDINDGRRHVHAGRNVDSQS</sequence>
<dbReference type="KEGG" id="lhb:D1010_02610"/>
<reference evidence="1 2" key="1">
    <citation type="submission" date="2019-10" db="EMBL/GenBank/DDBJ databases">
        <title>The completed genome of Lactobacillus harbinensis M1.</title>
        <authorList>
            <person name="Zheng Y."/>
        </authorList>
    </citation>
    <scope>NUCLEOTIDE SEQUENCE [LARGE SCALE GENOMIC DNA]</scope>
    <source>
        <strain evidence="1 2">M1</strain>
    </source>
</reference>
<dbReference type="GeneID" id="78511229"/>
<dbReference type="EMBL" id="CP045143">
    <property type="protein sequence ID" value="QFR22427.1"/>
    <property type="molecule type" value="Genomic_DNA"/>
</dbReference>
<proteinExistence type="predicted"/>
<evidence type="ECO:0000313" key="1">
    <source>
        <dbReference type="EMBL" id="QFR22427.1"/>
    </source>
</evidence>
<gene>
    <name evidence="1" type="ORF">D1010_02610</name>
</gene>
<name>A0A510TYC2_9LACO</name>